<evidence type="ECO:0000313" key="2">
    <source>
        <dbReference type="Proteomes" id="UP000054995"/>
    </source>
</evidence>
<protein>
    <submittedName>
        <fullName evidence="1">Uncharacterized protein</fullName>
    </submittedName>
</protein>
<keyword evidence="2" id="KW-1185">Reference proteome</keyword>
<dbReference type="Proteomes" id="UP000054995">
    <property type="component" value="Unassembled WGS sequence"/>
</dbReference>
<reference evidence="1 2" key="1">
    <citation type="submission" date="2015-01" db="EMBL/GenBank/DDBJ databases">
        <title>Evolution of Trichinella species and genotypes.</title>
        <authorList>
            <person name="Korhonen P.K."/>
            <person name="Edoardo P."/>
            <person name="Giuseppe L.R."/>
            <person name="Gasser R.B."/>
        </authorList>
    </citation>
    <scope>NUCLEOTIDE SEQUENCE [LARGE SCALE GENOMIC DNA]</scope>
    <source>
        <strain evidence="1">ISS470</strain>
    </source>
</reference>
<gene>
    <name evidence="1" type="ORF">T4D_5013</name>
</gene>
<sequence length="51" mass="5633">MNDASWKLTVDIRANLFLLTSGFQTWASTCGPCIWYTQAPTSKSAGFYIAV</sequence>
<evidence type="ECO:0000313" key="1">
    <source>
        <dbReference type="EMBL" id="KRY93668.1"/>
    </source>
</evidence>
<proteinExistence type="predicted"/>
<comment type="caution">
    <text evidence="1">The sequence shown here is derived from an EMBL/GenBank/DDBJ whole genome shotgun (WGS) entry which is preliminary data.</text>
</comment>
<dbReference type="EMBL" id="JYDT01000001">
    <property type="protein sequence ID" value="KRY93668.1"/>
    <property type="molecule type" value="Genomic_DNA"/>
</dbReference>
<accession>A0A0V1G5W6</accession>
<dbReference type="AlphaFoldDB" id="A0A0V1G5W6"/>
<organism evidence="1 2">
    <name type="scientific">Trichinella pseudospiralis</name>
    <name type="common">Parasitic roundworm</name>
    <dbReference type="NCBI Taxonomy" id="6337"/>
    <lineage>
        <taxon>Eukaryota</taxon>
        <taxon>Metazoa</taxon>
        <taxon>Ecdysozoa</taxon>
        <taxon>Nematoda</taxon>
        <taxon>Enoplea</taxon>
        <taxon>Dorylaimia</taxon>
        <taxon>Trichinellida</taxon>
        <taxon>Trichinellidae</taxon>
        <taxon>Trichinella</taxon>
    </lineage>
</organism>
<name>A0A0V1G5W6_TRIPS</name>